<evidence type="ECO:0000259" key="4">
    <source>
        <dbReference type="Pfam" id="PF07687"/>
    </source>
</evidence>
<accession>A0A9D7SCI6</accession>
<evidence type="ECO:0000256" key="2">
    <source>
        <dbReference type="ARBA" id="ARBA00022723"/>
    </source>
</evidence>
<dbReference type="InterPro" id="IPR011650">
    <property type="entry name" value="Peptidase_M20_dimer"/>
</dbReference>
<dbReference type="SUPFAM" id="SSF53187">
    <property type="entry name" value="Zn-dependent exopeptidases"/>
    <property type="match status" value="1"/>
</dbReference>
<evidence type="ECO:0000256" key="1">
    <source>
        <dbReference type="ARBA" id="ARBA00022670"/>
    </source>
</evidence>
<dbReference type="PANTHER" id="PTHR43270:SF12">
    <property type="entry name" value="SUCCINYL-DIAMINOPIMELATE DESUCCINYLASE"/>
    <property type="match status" value="1"/>
</dbReference>
<protein>
    <submittedName>
        <fullName evidence="5">M20/M25/M40 family metallo-hydrolase</fullName>
    </submittedName>
</protein>
<dbReference type="GO" id="GO:0046872">
    <property type="term" value="F:metal ion binding"/>
    <property type="evidence" value="ECO:0007669"/>
    <property type="project" value="UniProtKB-KW"/>
</dbReference>
<proteinExistence type="predicted"/>
<gene>
    <name evidence="5" type="ORF">IPP58_00825</name>
</gene>
<dbReference type="AlphaFoldDB" id="A0A9D7SCI6"/>
<dbReference type="EMBL" id="JADKIO010000002">
    <property type="protein sequence ID" value="MBK9795039.1"/>
    <property type="molecule type" value="Genomic_DNA"/>
</dbReference>
<dbReference type="PANTHER" id="PTHR43270">
    <property type="entry name" value="BETA-ALA-HIS DIPEPTIDASE"/>
    <property type="match status" value="1"/>
</dbReference>
<dbReference type="GO" id="GO:0008233">
    <property type="term" value="F:peptidase activity"/>
    <property type="evidence" value="ECO:0007669"/>
    <property type="project" value="UniProtKB-KW"/>
</dbReference>
<keyword evidence="1" id="KW-0645">Protease</keyword>
<evidence type="ECO:0000313" key="5">
    <source>
        <dbReference type="EMBL" id="MBK9795039.1"/>
    </source>
</evidence>
<keyword evidence="2" id="KW-0479">Metal-binding</keyword>
<evidence type="ECO:0000256" key="3">
    <source>
        <dbReference type="ARBA" id="ARBA00022801"/>
    </source>
</evidence>
<feature type="domain" description="Peptidase M20 dimerisation" evidence="4">
    <location>
        <begin position="197"/>
        <end position="356"/>
    </location>
</feature>
<sequence>MNPSLLTREALGQYAAESRAAFEAELKTLVEIPSISADPAHQGDVRRVAEAARALFERHGGKAELLETSGNPLVHGWFGEDPSLPTITVYNHMDVQPANEPEWTAEPFHFVVDGDTYRGRGSTDDKGPAVTAFFGALAARRAGVPLNIHFLWETEEEIGSPSFAGGLNRHKDRFRTDAIVVSDTVWITRGKPSTPAGLRGLKGFRLTLETADHDLHSGVVGGAARNPLAELIKVVAAMMDGETGKVKIPGFYDEVVKPSKQELEEWKNAGFSVETFKKDHMITGMRTEDPMKVMKRIWGRPTMEVHGMVGGYTGPGIKSAVPPRAEVKMTCRLVPDMDEAKTIGRIRAFVNEHFPDVQFHEEHGLAPFKGHVTGPYAEAIKDAYKFAFNAPCSFTREGGSIGAVKTMEDILGCEVFFLGLSLPSHGYHAPNENYDWEQASGGMAAFAHYFQTVSGIKN</sequence>
<dbReference type="InterPro" id="IPR002933">
    <property type="entry name" value="Peptidase_M20"/>
</dbReference>
<organism evidence="5 6">
    <name type="scientific">Candidatus Geothrix skivensis</name>
    <dbReference type="NCBI Taxonomy" id="2954439"/>
    <lineage>
        <taxon>Bacteria</taxon>
        <taxon>Pseudomonadati</taxon>
        <taxon>Acidobacteriota</taxon>
        <taxon>Holophagae</taxon>
        <taxon>Holophagales</taxon>
        <taxon>Holophagaceae</taxon>
        <taxon>Geothrix</taxon>
    </lineage>
</organism>
<dbReference type="Proteomes" id="UP000886657">
    <property type="component" value="Unassembled WGS sequence"/>
</dbReference>
<reference evidence="5" key="1">
    <citation type="submission" date="2020-10" db="EMBL/GenBank/DDBJ databases">
        <title>Connecting structure to function with the recovery of over 1000 high-quality activated sludge metagenome-assembled genomes encoding full-length rRNA genes using long-read sequencing.</title>
        <authorList>
            <person name="Singleton C.M."/>
            <person name="Petriglieri F."/>
            <person name="Kristensen J.M."/>
            <person name="Kirkegaard R.H."/>
            <person name="Michaelsen T.Y."/>
            <person name="Andersen M.H."/>
            <person name="Karst S.M."/>
            <person name="Dueholm M.S."/>
            <person name="Nielsen P.H."/>
            <person name="Albertsen M."/>
        </authorList>
    </citation>
    <scope>NUCLEOTIDE SEQUENCE</scope>
    <source>
        <strain evidence="5">Skiv_18-Q3-R9-52_MAXAC.067</strain>
    </source>
</reference>
<keyword evidence="3" id="KW-0378">Hydrolase</keyword>
<dbReference type="InterPro" id="IPR051458">
    <property type="entry name" value="Cyt/Met_Dipeptidase"/>
</dbReference>
<dbReference type="GO" id="GO:0006508">
    <property type="term" value="P:proteolysis"/>
    <property type="evidence" value="ECO:0007669"/>
    <property type="project" value="UniProtKB-KW"/>
</dbReference>
<name>A0A9D7SCI6_9BACT</name>
<dbReference type="Gene3D" id="3.40.630.10">
    <property type="entry name" value="Zn peptidases"/>
    <property type="match status" value="1"/>
</dbReference>
<dbReference type="Gene3D" id="3.30.70.360">
    <property type="match status" value="1"/>
</dbReference>
<comment type="caution">
    <text evidence="5">The sequence shown here is derived from an EMBL/GenBank/DDBJ whole genome shotgun (WGS) entry which is preliminary data.</text>
</comment>
<dbReference type="Pfam" id="PF07687">
    <property type="entry name" value="M20_dimer"/>
    <property type="match status" value="1"/>
</dbReference>
<dbReference type="Pfam" id="PF01546">
    <property type="entry name" value="Peptidase_M20"/>
    <property type="match status" value="1"/>
</dbReference>
<evidence type="ECO:0000313" key="6">
    <source>
        <dbReference type="Proteomes" id="UP000886657"/>
    </source>
</evidence>